<comment type="caution">
    <text evidence="6">The sequence shown here is derived from an EMBL/GenBank/DDBJ whole genome shotgun (WGS) entry which is preliminary data.</text>
</comment>
<evidence type="ECO:0000256" key="4">
    <source>
        <dbReference type="SAM" id="Phobius"/>
    </source>
</evidence>
<evidence type="ECO:0000256" key="1">
    <source>
        <dbReference type="ARBA" id="ARBA00023224"/>
    </source>
</evidence>
<dbReference type="Proteomes" id="UP001476950">
    <property type="component" value="Unassembled WGS sequence"/>
</dbReference>
<evidence type="ECO:0000313" key="7">
    <source>
        <dbReference type="Proteomes" id="UP001476950"/>
    </source>
</evidence>
<dbReference type="InterPro" id="IPR004089">
    <property type="entry name" value="MCPsignal_dom"/>
</dbReference>
<dbReference type="EMBL" id="JAMPLM010000006">
    <property type="protein sequence ID" value="MEP1058667.1"/>
    <property type="molecule type" value="Genomic_DNA"/>
</dbReference>
<comment type="similarity">
    <text evidence="2">Belongs to the methyl-accepting chemotaxis (MCP) protein family.</text>
</comment>
<name>A0ABV0KHX6_9CYAN</name>
<dbReference type="Pfam" id="PF00015">
    <property type="entry name" value="MCPsignal"/>
    <property type="match status" value="1"/>
</dbReference>
<keyword evidence="7" id="KW-1185">Reference proteome</keyword>
<protein>
    <submittedName>
        <fullName evidence="6">Methyl-accepting chemotaxis protein</fullName>
    </submittedName>
</protein>
<dbReference type="PANTHER" id="PTHR32089">
    <property type="entry name" value="METHYL-ACCEPTING CHEMOTAXIS PROTEIN MCPB"/>
    <property type="match status" value="1"/>
</dbReference>
<dbReference type="SMART" id="SM00283">
    <property type="entry name" value="MA"/>
    <property type="match status" value="1"/>
</dbReference>
<dbReference type="Gene3D" id="1.10.287.950">
    <property type="entry name" value="Methyl-accepting chemotaxis protein"/>
    <property type="match status" value="1"/>
</dbReference>
<dbReference type="InterPro" id="IPR024478">
    <property type="entry name" value="HlyB_4HB_MCP"/>
</dbReference>
<dbReference type="PANTHER" id="PTHR32089:SF112">
    <property type="entry name" value="LYSOZYME-LIKE PROTEIN-RELATED"/>
    <property type="match status" value="1"/>
</dbReference>
<evidence type="ECO:0000313" key="6">
    <source>
        <dbReference type="EMBL" id="MEP1058667.1"/>
    </source>
</evidence>
<organism evidence="6 7">
    <name type="scientific">Stenomitos frigidus AS-A4</name>
    <dbReference type="NCBI Taxonomy" id="2933935"/>
    <lineage>
        <taxon>Bacteria</taxon>
        <taxon>Bacillati</taxon>
        <taxon>Cyanobacteriota</taxon>
        <taxon>Cyanophyceae</taxon>
        <taxon>Leptolyngbyales</taxon>
        <taxon>Leptolyngbyaceae</taxon>
        <taxon>Stenomitos</taxon>
    </lineage>
</organism>
<dbReference type="Pfam" id="PF12729">
    <property type="entry name" value="4HB_MCP_1"/>
    <property type="match status" value="1"/>
</dbReference>
<evidence type="ECO:0000256" key="2">
    <source>
        <dbReference type="ARBA" id="ARBA00029447"/>
    </source>
</evidence>
<feature type="domain" description="Methyl-accepting transducer" evidence="5">
    <location>
        <begin position="216"/>
        <end position="459"/>
    </location>
</feature>
<dbReference type="PRINTS" id="PR00260">
    <property type="entry name" value="CHEMTRNSDUCR"/>
</dbReference>
<keyword evidence="1 3" id="KW-0807">Transducer</keyword>
<keyword evidence="4" id="KW-0472">Membrane</keyword>
<sequence length="469" mass="50628">MGSIVLGVALVGWSGSAQLSQHIHVLGKNSVPSIRGLWKINEGQTQIQSSERAVTNPIVSQNNKSLELTRVSRAWQQIDEGFREYETTPQTQEESELYKSFQSDWEKWKQNHKEFLRLYQTAQVGGLSAKELSTLNNFLDSQVRVSFDVAEAKLLQLLEINSDVAANAQTLAVQDVSRIAFWVIFGMIVGPTTAIIFGIYFSRTIAKPLGAKIASIVNAIVSSSTEIAATIEQQERIASEQAVSVNQTTTTMDELSASSRQSADQAETAANGAKQVLTLVDRQNLQAGYMTSNGSSLREKVEQITDQILHLSEQTGQIGIISMLVSDLANQTNMLALNAAVEAVRAGEHGKGFGVVAAEIRKLADQSKKSAERINALVVDIKNATNSTVMVTDEGSKTVETIIAAVNDIALTSQQISLTAKQQAIAIQQVGDAMSTLNQNALQTASGITQTKVGTQKLNEAALNLKAIV</sequence>
<keyword evidence="4" id="KW-0812">Transmembrane</keyword>
<dbReference type="PROSITE" id="PS50111">
    <property type="entry name" value="CHEMOTAXIS_TRANSDUC_2"/>
    <property type="match status" value="1"/>
</dbReference>
<dbReference type="InterPro" id="IPR004090">
    <property type="entry name" value="Chemotax_Me-accpt_rcpt"/>
</dbReference>
<reference evidence="6 7" key="1">
    <citation type="submission" date="2022-04" db="EMBL/GenBank/DDBJ databases">
        <title>Positive selection, recombination, and allopatry shape intraspecific diversity of widespread and dominant cyanobacteria.</title>
        <authorList>
            <person name="Wei J."/>
            <person name="Shu W."/>
            <person name="Hu C."/>
        </authorList>
    </citation>
    <scope>NUCLEOTIDE SEQUENCE [LARGE SCALE GENOMIC DNA]</scope>
    <source>
        <strain evidence="6 7">AS-A4</strain>
    </source>
</reference>
<feature type="transmembrane region" description="Helical" evidence="4">
    <location>
        <begin position="179"/>
        <end position="202"/>
    </location>
</feature>
<gene>
    <name evidence="6" type="ORF">NDI38_09475</name>
</gene>
<accession>A0ABV0KHX6</accession>
<evidence type="ECO:0000259" key="5">
    <source>
        <dbReference type="PROSITE" id="PS50111"/>
    </source>
</evidence>
<keyword evidence="4" id="KW-1133">Transmembrane helix</keyword>
<dbReference type="SUPFAM" id="SSF58104">
    <property type="entry name" value="Methyl-accepting chemotaxis protein (MCP) signaling domain"/>
    <property type="match status" value="1"/>
</dbReference>
<evidence type="ECO:0000256" key="3">
    <source>
        <dbReference type="PROSITE-ProRule" id="PRU00284"/>
    </source>
</evidence>
<proteinExistence type="inferred from homology"/>